<name>A0A1M6P809_9CLOT</name>
<reference evidence="9 10" key="1">
    <citation type="submission" date="2016-11" db="EMBL/GenBank/DDBJ databases">
        <authorList>
            <person name="Jaros S."/>
            <person name="Januszkiewicz K."/>
            <person name="Wedrychowicz H."/>
        </authorList>
    </citation>
    <scope>NUCLEOTIDE SEQUENCE [LARGE SCALE GENOMIC DNA]</scope>
    <source>
        <strain evidence="9 10">DSM 21864</strain>
    </source>
</reference>
<dbReference type="InterPro" id="IPR015883">
    <property type="entry name" value="Glyco_hydro_20_cat"/>
</dbReference>
<evidence type="ECO:0000256" key="1">
    <source>
        <dbReference type="ARBA" id="ARBA00001231"/>
    </source>
</evidence>
<dbReference type="PANTHER" id="PTHR22600">
    <property type="entry name" value="BETA-HEXOSAMINIDASE"/>
    <property type="match status" value="1"/>
</dbReference>
<dbReference type="CDD" id="cd06565">
    <property type="entry name" value="GH20_GcnA-like"/>
    <property type="match status" value="1"/>
</dbReference>
<protein>
    <recommendedName>
        <fullName evidence="3">beta-N-acetylhexosaminidase</fullName>
        <ecNumber evidence="3">3.2.1.52</ecNumber>
    </recommendedName>
</protein>
<evidence type="ECO:0000313" key="9">
    <source>
        <dbReference type="EMBL" id="SHK04066.1"/>
    </source>
</evidence>
<comment type="similarity">
    <text evidence="2">Belongs to the glycosyl hydrolase 20 family.</text>
</comment>
<dbReference type="GO" id="GO:0030203">
    <property type="term" value="P:glycosaminoglycan metabolic process"/>
    <property type="evidence" value="ECO:0007669"/>
    <property type="project" value="TreeGrafter"/>
</dbReference>
<dbReference type="Gene3D" id="3.30.379.10">
    <property type="entry name" value="Chitobiase/beta-hexosaminidase domain 2-like"/>
    <property type="match status" value="1"/>
</dbReference>
<feature type="domain" description="Beta-hexosaminidase bacterial type N-terminal" evidence="8">
    <location>
        <begin position="2"/>
        <end position="123"/>
    </location>
</feature>
<organism evidence="9 10">
    <name type="scientific">Clostridium amylolyticum</name>
    <dbReference type="NCBI Taxonomy" id="1121298"/>
    <lineage>
        <taxon>Bacteria</taxon>
        <taxon>Bacillati</taxon>
        <taxon>Bacillota</taxon>
        <taxon>Clostridia</taxon>
        <taxon>Eubacteriales</taxon>
        <taxon>Clostridiaceae</taxon>
        <taxon>Clostridium</taxon>
    </lineage>
</organism>
<evidence type="ECO:0000313" key="10">
    <source>
        <dbReference type="Proteomes" id="UP000184080"/>
    </source>
</evidence>
<dbReference type="PANTHER" id="PTHR22600:SF57">
    <property type="entry name" value="BETA-N-ACETYLHEXOSAMINIDASE"/>
    <property type="match status" value="1"/>
</dbReference>
<dbReference type="STRING" id="1121298.SAMN05444401_0451"/>
<proteinExistence type="inferred from homology"/>
<dbReference type="EMBL" id="FQZO01000014">
    <property type="protein sequence ID" value="SHK04066.1"/>
    <property type="molecule type" value="Genomic_DNA"/>
</dbReference>
<keyword evidence="5" id="KW-0326">Glycosidase</keyword>
<dbReference type="Gene3D" id="3.20.20.80">
    <property type="entry name" value="Glycosidases"/>
    <property type="match status" value="1"/>
</dbReference>
<evidence type="ECO:0000256" key="2">
    <source>
        <dbReference type="ARBA" id="ARBA00006285"/>
    </source>
</evidence>
<dbReference type="EC" id="3.2.1.52" evidence="3"/>
<dbReference type="Pfam" id="PF00728">
    <property type="entry name" value="Glyco_hydro_20"/>
    <property type="match status" value="1"/>
</dbReference>
<evidence type="ECO:0000256" key="4">
    <source>
        <dbReference type="ARBA" id="ARBA00022801"/>
    </source>
</evidence>
<dbReference type="InterPro" id="IPR025705">
    <property type="entry name" value="Beta_hexosaminidase_sua/sub"/>
</dbReference>
<evidence type="ECO:0000259" key="8">
    <source>
        <dbReference type="Pfam" id="PF02838"/>
    </source>
</evidence>
<dbReference type="InterPro" id="IPR017853">
    <property type="entry name" value="GH"/>
</dbReference>
<dbReference type="OrthoDB" id="9763537at2"/>
<feature type="domain" description="Glycoside hydrolase family 20 catalytic" evidence="7">
    <location>
        <begin position="127"/>
        <end position="350"/>
    </location>
</feature>
<dbReference type="Pfam" id="PF02838">
    <property type="entry name" value="Glyco_hydro_20b"/>
    <property type="match status" value="1"/>
</dbReference>
<evidence type="ECO:0000256" key="3">
    <source>
        <dbReference type="ARBA" id="ARBA00012663"/>
    </source>
</evidence>
<feature type="active site" description="Proton donor" evidence="6">
    <location>
        <position position="280"/>
    </location>
</feature>
<dbReference type="RefSeq" id="WP_073012695.1">
    <property type="nucleotide sequence ID" value="NZ_FQZO01000014.1"/>
</dbReference>
<dbReference type="GO" id="GO:0016020">
    <property type="term" value="C:membrane"/>
    <property type="evidence" value="ECO:0007669"/>
    <property type="project" value="TreeGrafter"/>
</dbReference>
<accession>A0A1M6P809</accession>
<dbReference type="InterPro" id="IPR029018">
    <property type="entry name" value="Hex-like_dom2"/>
</dbReference>
<dbReference type="SUPFAM" id="SSF55545">
    <property type="entry name" value="beta-N-acetylhexosaminidase-like domain"/>
    <property type="match status" value="1"/>
</dbReference>
<dbReference type="InterPro" id="IPR015882">
    <property type="entry name" value="HEX_bac_N"/>
</dbReference>
<keyword evidence="4 9" id="KW-0378">Hydrolase</keyword>
<comment type="catalytic activity">
    <reaction evidence="1">
        <text>Hydrolysis of terminal non-reducing N-acetyl-D-hexosamine residues in N-acetyl-beta-D-hexosaminides.</text>
        <dbReference type="EC" id="3.2.1.52"/>
    </reaction>
</comment>
<gene>
    <name evidence="9" type="ORF">SAMN05444401_0451</name>
</gene>
<dbReference type="AlphaFoldDB" id="A0A1M6P809"/>
<dbReference type="GO" id="GO:0005975">
    <property type="term" value="P:carbohydrate metabolic process"/>
    <property type="evidence" value="ECO:0007669"/>
    <property type="project" value="InterPro"/>
</dbReference>
<dbReference type="Proteomes" id="UP000184080">
    <property type="component" value="Unassembled WGS sequence"/>
</dbReference>
<keyword evidence="10" id="KW-1185">Reference proteome</keyword>
<dbReference type="SUPFAM" id="SSF51445">
    <property type="entry name" value="(Trans)glycosidases"/>
    <property type="match status" value="1"/>
</dbReference>
<dbReference type="PRINTS" id="PR00738">
    <property type="entry name" value="GLHYDRLASE20"/>
</dbReference>
<sequence length="618" mass="71180">MRLLPMPKEMILKEGSFTILPNTEIVLDASCNSTDLQAALELKKEIVDGLKIDINVNKSLKKENNSIYLRKAKGNSECYKLTVYKEGIEIEAADEAGLFYGIQTLRQIIRNHGVCIPALVINDEPYFAFRGFYHDVTRGKVPTLETLKELADRAAFYKLNQIQLYVEHTFAFKNLTEVWMGADPLTAEEIILFDEYCKQRHIELVPSLSTFGHLYMALRNKSFRHLCELEIEDKPYSWYDRMAHHTLDVSNPESIDFVKNMLEEFIPLFSSDKFNICCDETFDLGEGKNKALADKVGKGQLYVNFLNKVIDIVKAQDKKVMFWGDIILHHPELFDQIPKDVICLNWNYAADPVEINVEIMAKSGLQQYVCPGVGGWNMIMNSFESAFPNIKTMVNHGKKHKAVGVLNTDWGDYGHINLFGNSMPGMIYGAALSWNPDYDEEFSKVDESISLLEYGDKTESLVGILREISRQQTVNHGEIVWWKDNKFLGFPEISEEKKKEYFTTDNEKVIKAHDRALELSEELIKVSREVSSLRTIDIEEFYVSARGVALLNALSLIIRKYDFGREGSALIYSPKEMASLLEKWIADYSKVWRERNKESELYRIRDFYMDICDYLKTL</sequence>
<evidence type="ECO:0000259" key="7">
    <source>
        <dbReference type="Pfam" id="PF00728"/>
    </source>
</evidence>
<dbReference type="GO" id="GO:0004563">
    <property type="term" value="F:beta-N-acetylhexosaminidase activity"/>
    <property type="evidence" value="ECO:0007669"/>
    <property type="project" value="UniProtKB-EC"/>
</dbReference>
<evidence type="ECO:0000256" key="5">
    <source>
        <dbReference type="ARBA" id="ARBA00023295"/>
    </source>
</evidence>
<evidence type="ECO:0000256" key="6">
    <source>
        <dbReference type="PIRSR" id="PIRSR625705-1"/>
    </source>
</evidence>